<evidence type="ECO:0008006" key="3">
    <source>
        <dbReference type="Google" id="ProtNLM"/>
    </source>
</evidence>
<dbReference type="AlphaFoldDB" id="A0A0K6GTA5"/>
<proteinExistence type="predicted"/>
<evidence type="ECO:0000313" key="2">
    <source>
        <dbReference type="Proteomes" id="UP000243535"/>
    </source>
</evidence>
<accession>A0A0K6GTA5</accession>
<name>A0A0K6GTA5_9NEIS</name>
<sequence length="214" mass="23655">MKHYRSLLLLPLVLTGCATTDMQGALDSLNGLGQSIGTSLAQAATPASPASRNSLLSTPLHNALRHNLSTDGRAPEWPKVVISNLQIPADQMTLTRSLTLKASDCIRFDAVLWHNAKRSERFSNLSLCAPELPKQSNNFVLTWKSFSISGKTSGQVRSDGPIPPYSKLPSDPAMERWLMNQFGLYYVGSLLTLVGYDPHFTVDDRRFWIRNIKG</sequence>
<dbReference type="EMBL" id="CYHA01000001">
    <property type="protein sequence ID" value="CUA81741.1"/>
    <property type="molecule type" value="Genomic_DNA"/>
</dbReference>
<dbReference type="PROSITE" id="PS51257">
    <property type="entry name" value="PROKAR_LIPOPROTEIN"/>
    <property type="match status" value="1"/>
</dbReference>
<evidence type="ECO:0000313" key="1">
    <source>
        <dbReference type="EMBL" id="CUA81741.1"/>
    </source>
</evidence>
<protein>
    <recommendedName>
        <fullName evidence="3">Lipoprotein</fullName>
    </recommendedName>
</protein>
<dbReference type="Proteomes" id="UP000243535">
    <property type="component" value="Unassembled WGS sequence"/>
</dbReference>
<keyword evidence="2" id="KW-1185">Reference proteome</keyword>
<dbReference type="STRING" id="375574.GCA_001418035_00384"/>
<gene>
    <name evidence="1" type="ORF">Ga0061063_0585</name>
</gene>
<dbReference type="OrthoDB" id="7056956at2"/>
<organism evidence="1 2">
    <name type="scientific">Gulbenkiania indica</name>
    <dbReference type="NCBI Taxonomy" id="375574"/>
    <lineage>
        <taxon>Bacteria</taxon>
        <taxon>Pseudomonadati</taxon>
        <taxon>Pseudomonadota</taxon>
        <taxon>Betaproteobacteria</taxon>
        <taxon>Neisseriales</taxon>
        <taxon>Chromobacteriaceae</taxon>
        <taxon>Gulbenkiania</taxon>
    </lineage>
</organism>
<dbReference type="RefSeq" id="WP_055433229.1">
    <property type="nucleotide sequence ID" value="NZ_CYHA01000001.1"/>
</dbReference>
<reference evidence="2" key="1">
    <citation type="submission" date="2015-08" db="EMBL/GenBank/DDBJ databases">
        <authorList>
            <person name="Varghese N."/>
        </authorList>
    </citation>
    <scope>NUCLEOTIDE SEQUENCE [LARGE SCALE GENOMIC DNA]</scope>
    <source>
        <strain evidence="2">DSM 17901</strain>
    </source>
</reference>